<protein>
    <recommendedName>
        <fullName evidence="3 11">Cutinase</fullName>
        <ecNumber evidence="3 11">3.1.1.74</ecNumber>
    </recommendedName>
</protein>
<dbReference type="EC" id="3.1.1.74" evidence="3 11"/>
<keyword evidence="4 11" id="KW-0719">Serine esterase</keyword>
<dbReference type="InterPro" id="IPR011150">
    <property type="entry name" value="Cutinase_monf"/>
</dbReference>
<feature type="region of interest" description="Disordered" evidence="12">
    <location>
        <begin position="197"/>
        <end position="227"/>
    </location>
</feature>
<keyword evidence="6 11" id="KW-0732">Signal</keyword>
<dbReference type="PANTHER" id="PTHR48250">
    <property type="entry name" value="CUTINASE 2-RELATED"/>
    <property type="match status" value="1"/>
</dbReference>
<dbReference type="GO" id="GO:0005576">
    <property type="term" value="C:extracellular region"/>
    <property type="evidence" value="ECO:0007669"/>
    <property type="project" value="UniProtKB-SubCell"/>
</dbReference>
<dbReference type="GO" id="GO:0016052">
    <property type="term" value="P:carbohydrate catabolic process"/>
    <property type="evidence" value="ECO:0007669"/>
    <property type="project" value="TreeGrafter"/>
</dbReference>
<dbReference type="InterPro" id="IPR000675">
    <property type="entry name" value="Cutinase/axe"/>
</dbReference>
<sequence>MQFSILFLLLAPLAASFPLSLPALLSRALTDTTQNNLIDGTACKEITVLFARGTDSPGNVGSSTGPPWFQAIASLVGTSNIAVQGIAYPASIIGFLEGGDDAGSILLANYTARAMTQCPSTKVVMSGYSQGGQLVHKAAKMLSASVAAKVSSVLIFGDPLNGTAVAQIPSSKVKIYAEDAPAAAAFVVAAAGLRGRNERGKGRAELNRMGGSELNSSSDGRERIAPG</sequence>
<comment type="subcellular location">
    <subcellularLocation>
        <location evidence="1 11">Secreted</location>
    </subcellularLocation>
</comment>
<comment type="caution">
    <text evidence="13">The sequence shown here is derived from an EMBL/GenBank/DDBJ whole genome shotgun (WGS) entry which is preliminary data.</text>
</comment>
<dbReference type="GO" id="GO:0050525">
    <property type="term" value="F:cutinase activity"/>
    <property type="evidence" value="ECO:0007669"/>
    <property type="project" value="UniProtKB-UniRule"/>
</dbReference>
<keyword evidence="5 11" id="KW-0964">Secreted</keyword>
<dbReference type="PANTHER" id="PTHR48250:SF1">
    <property type="entry name" value="CUTINASE"/>
    <property type="match status" value="1"/>
</dbReference>
<comment type="function">
    <text evidence="11">Catalyzes the hydrolysis of complex carboxylic polyesters found in the cell wall of plants. Degrades cutin, a macromolecule that forms the structure of the plant cuticle.</text>
</comment>
<feature type="chain" id="PRO_5035969748" description="Cutinase" evidence="11">
    <location>
        <begin position="17"/>
        <end position="227"/>
    </location>
</feature>
<dbReference type="Proteomes" id="UP000469558">
    <property type="component" value="Unassembled WGS sequence"/>
</dbReference>
<evidence type="ECO:0000256" key="5">
    <source>
        <dbReference type="ARBA" id="ARBA00022525"/>
    </source>
</evidence>
<dbReference type="Gene3D" id="3.40.50.1820">
    <property type="entry name" value="alpha/beta hydrolase"/>
    <property type="match status" value="1"/>
</dbReference>
<evidence type="ECO:0000256" key="8">
    <source>
        <dbReference type="ARBA" id="ARBA00023157"/>
    </source>
</evidence>
<dbReference type="EMBL" id="QGMK01000439">
    <property type="protein sequence ID" value="TVY81682.1"/>
    <property type="molecule type" value="Genomic_DNA"/>
</dbReference>
<feature type="signal peptide" evidence="11">
    <location>
        <begin position="1"/>
        <end position="16"/>
    </location>
</feature>
<dbReference type="SUPFAM" id="SSF53474">
    <property type="entry name" value="alpha/beta-Hydrolases"/>
    <property type="match status" value="1"/>
</dbReference>
<gene>
    <name evidence="13" type="primary">CUTI_0</name>
    <name evidence="13" type="ORF">LSUE1_G005997</name>
</gene>
<evidence type="ECO:0000256" key="11">
    <source>
        <dbReference type="RuleBase" id="RU361263"/>
    </source>
</evidence>
<keyword evidence="8 10" id="KW-1015">Disulfide bond</keyword>
<keyword evidence="14" id="KW-1185">Reference proteome</keyword>
<evidence type="ECO:0000256" key="1">
    <source>
        <dbReference type="ARBA" id="ARBA00004613"/>
    </source>
</evidence>
<dbReference type="AlphaFoldDB" id="A0A8T9C9C9"/>
<evidence type="ECO:0000256" key="4">
    <source>
        <dbReference type="ARBA" id="ARBA00022487"/>
    </source>
</evidence>
<evidence type="ECO:0000256" key="12">
    <source>
        <dbReference type="SAM" id="MobiDB-lite"/>
    </source>
</evidence>
<dbReference type="OrthoDB" id="2975078at2759"/>
<feature type="disulfide bond" evidence="10">
    <location>
        <begin position="43"/>
        <end position="118"/>
    </location>
</feature>
<evidence type="ECO:0000313" key="13">
    <source>
        <dbReference type="EMBL" id="TVY81682.1"/>
    </source>
</evidence>
<dbReference type="SMART" id="SM01110">
    <property type="entry name" value="Cutinase"/>
    <property type="match status" value="1"/>
</dbReference>
<dbReference type="InterPro" id="IPR043580">
    <property type="entry name" value="CUTINASE_1"/>
</dbReference>
<evidence type="ECO:0000256" key="7">
    <source>
        <dbReference type="ARBA" id="ARBA00022801"/>
    </source>
</evidence>
<reference evidence="13 14" key="1">
    <citation type="submission" date="2018-05" db="EMBL/GenBank/DDBJ databases">
        <title>Genome sequencing and assembly of the regulated plant pathogen Lachnellula willkommii and related sister species for the development of diagnostic species identification markers.</title>
        <authorList>
            <person name="Giroux E."/>
            <person name="Bilodeau G."/>
        </authorList>
    </citation>
    <scope>NUCLEOTIDE SEQUENCE [LARGE SCALE GENOMIC DNA]</scope>
    <source>
        <strain evidence="13 14">CBS 268.59</strain>
    </source>
</reference>
<accession>A0A8T9C9C9</accession>
<evidence type="ECO:0000256" key="6">
    <source>
        <dbReference type="ARBA" id="ARBA00022729"/>
    </source>
</evidence>
<evidence type="ECO:0000256" key="9">
    <source>
        <dbReference type="ARBA" id="ARBA00034045"/>
    </source>
</evidence>
<name>A0A8T9C9C9_9HELO</name>
<dbReference type="Pfam" id="PF01083">
    <property type="entry name" value="Cutinase"/>
    <property type="match status" value="1"/>
</dbReference>
<comment type="similarity">
    <text evidence="2 11">Belongs to the cutinase family.</text>
</comment>
<comment type="catalytic activity">
    <reaction evidence="9 11">
        <text>cutin + H2O = cutin monomers.</text>
        <dbReference type="EC" id="3.1.1.74"/>
    </reaction>
</comment>
<evidence type="ECO:0000256" key="3">
    <source>
        <dbReference type="ARBA" id="ARBA00013095"/>
    </source>
</evidence>
<feature type="compositionally biased region" description="Basic and acidic residues" evidence="12">
    <location>
        <begin position="197"/>
        <end position="206"/>
    </location>
</feature>
<dbReference type="InterPro" id="IPR029058">
    <property type="entry name" value="AB_hydrolase_fold"/>
</dbReference>
<organism evidence="13 14">
    <name type="scientific">Lachnellula suecica</name>
    <dbReference type="NCBI Taxonomy" id="602035"/>
    <lineage>
        <taxon>Eukaryota</taxon>
        <taxon>Fungi</taxon>
        <taxon>Dikarya</taxon>
        <taxon>Ascomycota</taxon>
        <taxon>Pezizomycotina</taxon>
        <taxon>Leotiomycetes</taxon>
        <taxon>Helotiales</taxon>
        <taxon>Lachnaceae</taxon>
        <taxon>Lachnellula</taxon>
    </lineage>
</organism>
<evidence type="ECO:0000256" key="10">
    <source>
        <dbReference type="PIRSR" id="PIRSR611150-2"/>
    </source>
</evidence>
<keyword evidence="7 11" id="KW-0378">Hydrolase</keyword>
<evidence type="ECO:0000313" key="14">
    <source>
        <dbReference type="Proteomes" id="UP000469558"/>
    </source>
</evidence>
<evidence type="ECO:0000256" key="2">
    <source>
        <dbReference type="ARBA" id="ARBA00007534"/>
    </source>
</evidence>
<proteinExistence type="inferred from homology"/>
<dbReference type="PROSITE" id="PS00155">
    <property type="entry name" value="CUTINASE_1"/>
    <property type="match status" value="1"/>
</dbReference>